<organism evidence="1 2">
    <name type="scientific">Gymnodinialimonas ceratoperidinii</name>
    <dbReference type="NCBI Taxonomy" id="2856823"/>
    <lineage>
        <taxon>Bacteria</taxon>
        <taxon>Pseudomonadati</taxon>
        <taxon>Pseudomonadota</taxon>
        <taxon>Alphaproteobacteria</taxon>
        <taxon>Rhodobacterales</taxon>
        <taxon>Paracoccaceae</taxon>
        <taxon>Gymnodinialimonas</taxon>
    </lineage>
</organism>
<sequence>MAEHRGLLSDAGVIYWGPKITRGGLFRGAIGNVEGVMAWQERRFSGRCAMRADAVRKAGATHLVVSDENMLGSLRAALEHTRLYTDAGRRVAAYAHGFERHNVTVALCVRDYADWWTSAMAFRLMRGGPLPHTELREHLVTQPRRWRHIVEELARVLPRARIAVWRYEVSADAPDRLVEELTGIKTPPSTAALENRRPTTEVLHDLMETCGIDPAEFHWPDGQFMPFAPYEAEALDAQYQEDLAWLSTGAGGFADYFDAPLAETEAPTAYGRGYPDDGEDRQLA</sequence>
<protein>
    <recommendedName>
        <fullName evidence="3">Sulfotransferase family protein</fullName>
    </recommendedName>
</protein>
<evidence type="ECO:0000313" key="1">
    <source>
        <dbReference type="EMBL" id="QXT40756.1"/>
    </source>
</evidence>
<dbReference type="Proteomes" id="UP000825009">
    <property type="component" value="Chromosome"/>
</dbReference>
<accession>A0A8F6TZV8</accession>
<proteinExistence type="predicted"/>
<reference evidence="1 2" key="1">
    <citation type="submission" date="2021-07" db="EMBL/GenBank/DDBJ databases">
        <title>A novel Jannaschia species isolated from marine dinoflagellate Ceratoperidinium margalefii.</title>
        <authorList>
            <person name="Jiang Y."/>
            <person name="Li Z."/>
        </authorList>
    </citation>
    <scope>NUCLEOTIDE SEQUENCE [LARGE SCALE GENOMIC DNA]</scope>
    <source>
        <strain evidence="1 2">J12C1-MA-4</strain>
    </source>
</reference>
<dbReference type="KEGG" id="gce:KYE46_05850"/>
<evidence type="ECO:0000313" key="2">
    <source>
        <dbReference type="Proteomes" id="UP000825009"/>
    </source>
</evidence>
<dbReference type="AlphaFoldDB" id="A0A8F6TZV8"/>
<name>A0A8F6TZV8_9RHOB</name>
<keyword evidence="2" id="KW-1185">Reference proteome</keyword>
<evidence type="ECO:0008006" key="3">
    <source>
        <dbReference type="Google" id="ProtNLM"/>
    </source>
</evidence>
<dbReference type="RefSeq" id="WP_219004120.1">
    <property type="nucleotide sequence ID" value="NZ_CP079194.1"/>
</dbReference>
<dbReference type="EMBL" id="CP079194">
    <property type="protein sequence ID" value="QXT40756.1"/>
    <property type="molecule type" value="Genomic_DNA"/>
</dbReference>
<gene>
    <name evidence="1" type="ORF">KYE46_05850</name>
</gene>